<dbReference type="InterPro" id="IPR024071">
    <property type="entry name" value="S-Me-THD_C_sf"/>
</dbReference>
<dbReference type="InterPro" id="IPR027479">
    <property type="entry name" value="S-Me-THD_N_sf"/>
</dbReference>
<reference evidence="3" key="1">
    <citation type="submission" date="2020-05" db="EMBL/GenBank/DDBJ databases">
        <authorList>
            <person name="Chiriac C."/>
            <person name="Salcher M."/>
            <person name="Ghai R."/>
            <person name="Kavagutti S V."/>
        </authorList>
    </citation>
    <scope>NUCLEOTIDE SEQUENCE</scope>
</reference>
<dbReference type="SUPFAM" id="SSF160991">
    <property type="entry name" value="CV3147-like"/>
    <property type="match status" value="1"/>
</dbReference>
<evidence type="ECO:0000259" key="2">
    <source>
        <dbReference type="Pfam" id="PF20906"/>
    </source>
</evidence>
<evidence type="ECO:0000313" key="3">
    <source>
        <dbReference type="EMBL" id="CAB4682310.1"/>
    </source>
</evidence>
<dbReference type="AlphaFoldDB" id="A0A6J6N6M6"/>
<dbReference type="EMBL" id="CAEZXB010000028">
    <property type="protein sequence ID" value="CAB4682310.1"/>
    <property type="molecule type" value="Genomic_DNA"/>
</dbReference>
<feature type="domain" description="S-Me-THD-like C-terminal" evidence="2">
    <location>
        <begin position="166"/>
        <end position="353"/>
    </location>
</feature>
<dbReference type="InterPro" id="IPR010318">
    <property type="entry name" value="S-Me-THD_N"/>
</dbReference>
<dbReference type="Gene3D" id="2.40.390.10">
    <property type="entry name" value="CV3147-like"/>
    <property type="match status" value="1"/>
</dbReference>
<dbReference type="EMBL" id="CAEZXN010000009">
    <property type="protein sequence ID" value="CAB4690829.1"/>
    <property type="molecule type" value="Genomic_DNA"/>
</dbReference>
<dbReference type="EMBL" id="CAFBAA010000029">
    <property type="protein sequence ID" value="CAB4844303.1"/>
    <property type="molecule type" value="Genomic_DNA"/>
</dbReference>
<dbReference type="Pfam" id="PF20906">
    <property type="entry name" value="S-Me-THD_C"/>
    <property type="match status" value="1"/>
</dbReference>
<organism evidence="3">
    <name type="scientific">freshwater metagenome</name>
    <dbReference type="NCBI Taxonomy" id="449393"/>
    <lineage>
        <taxon>unclassified sequences</taxon>
        <taxon>metagenomes</taxon>
        <taxon>ecological metagenomes</taxon>
    </lineage>
</organism>
<dbReference type="Gene3D" id="3.40.1610.10">
    <property type="entry name" value="CV3147-like domain"/>
    <property type="match status" value="1"/>
</dbReference>
<gene>
    <name evidence="3" type="ORF">UFOPK2342_01256</name>
    <name evidence="4" type="ORF">UFOPK2423_00566</name>
    <name evidence="5" type="ORF">UFOPK3266_01100</name>
</gene>
<evidence type="ECO:0000313" key="4">
    <source>
        <dbReference type="EMBL" id="CAB4690829.1"/>
    </source>
</evidence>
<proteinExistence type="predicted"/>
<accession>A0A6J6N6M6</accession>
<protein>
    <submittedName>
        <fullName evidence="3">Unannotated protein</fullName>
    </submittedName>
</protein>
<name>A0A6J6N6M6_9ZZZZ</name>
<feature type="domain" description="S-Me-THD N-terminal" evidence="1">
    <location>
        <begin position="9"/>
        <end position="163"/>
    </location>
</feature>
<dbReference type="InterPro" id="IPR048350">
    <property type="entry name" value="S-Me-THD-like_C"/>
</dbReference>
<dbReference type="Pfam" id="PF06032">
    <property type="entry name" value="S-Me-THD_N"/>
    <property type="match status" value="1"/>
</dbReference>
<sequence>MYRLTPEGLSHMALGATLLGAGGGGDPYISLLMVQEAMAKYGEVNIVSASELDPNDLVLTVAVIGAPTVMTEKVPSGTEFVDAVKSLAKYLGKKPAAVMAIEVGGLNTLFPLAVAAEMGIPVVDGDSMRRAFPQIEMTVFTLAGISASPMSLADEKGNVVVFETTTNQVAEKLARACVMQLGMANGLSSYSMTAKQVADHGINGSMTYCAELGRHLQQIQDGKNGAYDEFLKFAHAKIYFSGKIIDLDRRTTGGFARGTLVIEDFKDPSRKMRVDFQNEFLIAYDGDEAVVTTPDLICVLDHENAQPITVEGLNFGQRVDVVGMPCAPEWHQEGMLELVGPKAFGYEVEYRPVEGSHA</sequence>
<evidence type="ECO:0000313" key="5">
    <source>
        <dbReference type="EMBL" id="CAB4844303.1"/>
    </source>
</evidence>
<evidence type="ECO:0000259" key="1">
    <source>
        <dbReference type="Pfam" id="PF06032"/>
    </source>
</evidence>